<evidence type="ECO:0000256" key="1">
    <source>
        <dbReference type="ARBA" id="ARBA00004604"/>
    </source>
</evidence>
<proteinExistence type="inferred from homology"/>
<reference evidence="11" key="1">
    <citation type="submission" date="2020-10" db="EMBL/GenBank/DDBJ databases">
        <authorList>
            <person name="Roach M.J.R."/>
        </authorList>
    </citation>
    <scope>NUCLEOTIDE SEQUENCE</scope>
    <source>
        <strain evidence="11">CBS 1945</strain>
    </source>
</reference>
<evidence type="ECO:0000256" key="8">
    <source>
        <dbReference type="ARBA" id="ARBA00041961"/>
    </source>
</evidence>
<evidence type="ECO:0000256" key="4">
    <source>
        <dbReference type="ARBA" id="ARBA00023242"/>
    </source>
</evidence>
<comment type="similarity">
    <text evidence="5">Belongs to the PINX1 family.</text>
</comment>
<dbReference type="InterPro" id="IPR000467">
    <property type="entry name" value="G_patch_dom"/>
</dbReference>
<evidence type="ECO:0000256" key="6">
    <source>
        <dbReference type="ARBA" id="ARBA00040137"/>
    </source>
</evidence>
<evidence type="ECO:0000313" key="11">
    <source>
        <dbReference type="EMBL" id="QPG76767.1"/>
    </source>
</evidence>
<dbReference type="AlphaFoldDB" id="A0A875RX98"/>
<protein>
    <recommendedName>
        <fullName evidence="7">Protein PXR1</fullName>
    </recommendedName>
    <alternativeName>
        <fullName evidence="8">PinX1-related protein 1</fullName>
    </alternativeName>
    <alternativeName>
        <fullName evidence="6">Protein pxr1</fullName>
    </alternativeName>
</protein>
<comment type="subcellular location">
    <subcellularLocation>
        <location evidence="1">Nucleus</location>
        <location evidence="1">Nucleolus</location>
    </subcellularLocation>
</comment>
<dbReference type="Proteomes" id="UP000662931">
    <property type="component" value="Chromosome 4"/>
</dbReference>
<dbReference type="PROSITE" id="PS50174">
    <property type="entry name" value="G_PATCH"/>
    <property type="match status" value="1"/>
</dbReference>
<name>A0A875RX98_EENNA</name>
<dbReference type="GO" id="GO:0006364">
    <property type="term" value="P:rRNA processing"/>
    <property type="evidence" value="ECO:0007669"/>
    <property type="project" value="UniProtKB-KW"/>
</dbReference>
<dbReference type="GeneID" id="62197561"/>
<dbReference type="EMBL" id="CP064815">
    <property type="protein sequence ID" value="QPG76767.1"/>
    <property type="molecule type" value="Genomic_DNA"/>
</dbReference>
<dbReference type="InterPro" id="IPR050656">
    <property type="entry name" value="PINX1"/>
</dbReference>
<feature type="region of interest" description="Disordered" evidence="9">
    <location>
        <begin position="130"/>
        <end position="229"/>
    </location>
</feature>
<organism evidence="11 12">
    <name type="scientific">Eeniella nana</name>
    <name type="common">Yeast</name>
    <name type="synonym">Brettanomyces nanus</name>
    <dbReference type="NCBI Taxonomy" id="13502"/>
    <lineage>
        <taxon>Eukaryota</taxon>
        <taxon>Fungi</taxon>
        <taxon>Dikarya</taxon>
        <taxon>Ascomycota</taxon>
        <taxon>Saccharomycotina</taxon>
        <taxon>Pichiomycetes</taxon>
        <taxon>Pichiales</taxon>
        <taxon>Pichiaceae</taxon>
        <taxon>Brettanomyces</taxon>
    </lineage>
</organism>
<feature type="compositionally biased region" description="Basic residues" evidence="9">
    <location>
        <begin position="208"/>
        <end position="224"/>
    </location>
</feature>
<accession>A0A875RX98</accession>
<dbReference type="GO" id="GO:0005730">
    <property type="term" value="C:nucleolus"/>
    <property type="evidence" value="ECO:0007669"/>
    <property type="project" value="UniProtKB-SubCell"/>
</dbReference>
<feature type="compositionally biased region" description="Basic and acidic residues" evidence="9">
    <location>
        <begin position="154"/>
        <end position="167"/>
    </location>
</feature>
<dbReference type="Pfam" id="PF01585">
    <property type="entry name" value="G-patch"/>
    <property type="match status" value="1"/>
</dbReference>
<dbReference type="PANTHER" id="PTHR23149">
    <property type="entry name" value="G PATCH DOMAIN CONTAINING PROTEIN"/>
    <property type="match status" value="1"/>
</dbReference>
<evidence type="ECO:0000259" key="10">
    <source>
        <dbReference type="PROSITE" id="PS50174"/>
    </source>
</evidence>
<keyword evidence="3" id="KW-0698">rRNA processing</keyword>
<evidence type="ECO:0000256" key="7">
    <source>
        <dbReference type="ARBA" id="ARBA00040376"/>
    </source>
</evidence>
<sequence length="281" mass="32368">MGLAAPRKRQKIGLDPRNIKWLNDKDRFGHRFLVNMGWKPGEGLGRVEHAITTHIRVKVKRDNLGLGAGLAKRRGANGSELDAGDNTYLDNFQKLLGRLNGKEDEINSAVEIKRKDRIISGKRGMGFVRGATLSSTWDQQNRKLKRKPDEENEDERKAGCEKEKLDEQSSSDDEDHHGSSKNSGKGHQHRHHHHHRKEKSKKSESKSEKHHHHHHHHHNHHNKKQNSEDRKRQLLTPLLDDSYNGTPTVLRSKLALRSKWIKQKRAAVMDAKALQEIFMVR</sequence>
<evidence type="ECO:0000256" key="5">
    <source>
        <dbReference type="ARBA" id="ARBA00038007"/>
    </source>
</evidence>
<dbReference type="KEGG" id="bnn:FOA43_004161"/>
<keyword evidence="2" id="KW-0690">Ribosome biogenesis</keyword>
<evidence type="ECO:0000256" key="9">
    <source>
        <dbReference type="SAM" id="MobiDB-lite"/>
    </source>
</evidence>
<gene>
    <name evidence="11" type="ORF">FOA43_004161</name>
</gene>
<feature type="domain" description="G-patch" evidence="10">
    <location>
        <begin position="25"/>
        <end position="71"/>
    </location>
</feature>
<keyword evidence="12" id="KW-1185">Reference proteome</keyword>
<dbReference type="RefSeq" id="XP_038780332.1">
    <property type="nucleotide sequence ID" value="XM_038924404.1"/>
</dbReference>
<keyword evidence="4" id="KW-0539">Nucleus</keyword>
<dbReference type="GO" id="GO:0003676">
    <property type="term" value="F:nucleic acid binding"/>
    <property type="evidence" value="ECO:0007669"/>
    <property type="project" value="InterPro"/>
</dbReference>
<dbReference type="SMART" id="SM00443">
    <property type="entry name" value="G_patch"/>
    <property type="match status" value="1"/>
</dbReference>
<evidence type="ECO:0000256" key="2">
    <source>
        <dbReference type="ARBA" id="ARBA00022517"/>
    </source>
</evidence>
<dbReference type="OrthoDB" id="29523at2759"/>
<evidence type="ECO:0000313" key="12">
    <source>
        <dbReference type="Proteomes" id="UP000662931"/>
    </source>
</evidence>
<dbReference type="PANTHER" id="PTHR23149:SF31">
    <property type="entry name" value="PROTEIN PXR1"/>
    <property type="match status" value="1"/>
</dbReference>
<evidence type="ECO:0000256" key="3">
    <source>
        <dbReference type="ARBA" id="ARBA00022552"/>
    </source>
</evidence>
<feature type="compositionally biased region" description="Basic residues" evidence="9">
    <location>
        <begin position="184"/>
        <end position="200"/>
    </location>
</feature>